<accession>A0A2N5TC26</accession>
<comment type="caution">
    <text evidence="2">The sequence shown here is derived from an EMBL/GenBank/DDBJ whole genome shotgun (WGS) entry which is preliminary data.</text>
</comment>
<evidence type="ECO:0000313" key="2">
    <source>
        <dbReference type="EMBL" id="PLW23026.1"/>
    </source>
</evidence>
<organism evidence="2 3">
    <name type="scientific">Puccinia coronata f. sp. avenae</name>
    <dbReference type="NCBI Taxonomy" id="200324"/>
    <lineage>
        <taxon>Eukaryota</taxon>
        <taxon>Fungi</taxon>
        <taxon>Dikarya</taxon>
        <taxon>Basidiomycota</taxon>
        <taxon>Pucciniomycotina</taxon>
        <taxon>Pucciniomycetes</taxon>
        <taxon>Pucciniales</taxon>
        <taxon>Pucciniaceae</taxon>
        <taxon>Puccinia</taxon>
    </lineage>
</organism>
<gene>
    <name evidence="2" type="ORF">PCASD_14062</name>
</gene>
<feature type="compositionally biased region" description="Polar residues" evidence="1">
    <location>
        <begin position="9"/>
        <end position="19"/>
    </location>
</feature>
<reference evidence="2 3" key="1">
    <citation type="submission" date="2017-11" db="EMBL/GenBank/DDBJ databases">
        <title>De novo assembly and phasing of dikaryotic genomes from two isolates of Puccinia coronata f. sp. avenae, the causal agent of oat crown rust.</title>
        <authorList>
            <person name="Miller M.E."/>
            <person name="Zhang Y."/>
            <person name="Omidvar V."/>
            <person name="Sperschneider J."/>
            <person name="Schwessinger B."/>
            <person name="Raley C."/>
            <person name="Palmer J.M."/>
            <person name="Garnica D."/>
            <person name="Upadhyaya N."/>
            <person name="Rathjen J."/>
            <person name="Taylor J.M."/>
            <person name="Park R.F."/>
            <person name="Dodds P.N."/>
            <person name="Hirsch C.D."/>
            <person name="Kianian S.F."/>
            <person name="Figueroa M."/>
        </authorList>
    </citation>
    <scope>NUCLEOTIDE SEQUENCE [LARGE SCALE GENOMIC DNA]</scope>
    <source>
        <strain evidence="2">12SD80</strain>
    </source>
</reference>
<proteinExistence type="predicted"/>
<evidence type="ECO:0000256" key="1">
    <source>
        <dbReference type="SAM" id="MobiDB-lite"/>
    </source>
</evidence>
<dbReference type="AlphaFoldDB" id="A0A2N5TC26"/>
<evidence type="ECO:0000313" key="3">
    <source>
        <dbReference type="Proteomes" id="UP000235392"/>
    </source>
</evidence>
<feature type="region of interest" description="Disordered" evidence="1">
    <location>
        <begin position="1"/>
        <end position="40"/>
    </location>
</feature>
<feature type="compositionally biased region" description="Polar residues" evidence="1">
    <location>
        <begin position="26"/>
        <end position="36"/>
    </location>
</feature>
<dbReference type="Proteomes" id="UP000235392">
    <property type="component" value="Unassembled WGS sequence"/>
</dbReference>
<name>A0A2N5TC26_9BASI</name>
<sequence length="89" mass="10064">MTLMLEYVHSSQQKKNLSWTEGCDMQSKTDPGATNRSLDKPSLLEQQDQLKDISAPSYAPEGLLTNCISRAEHKPNQQTNQVLNLQFKD</sequence>
<protein>
    <submittedName>
        <fullName evidence="2">Uncharacterized protein</fullName>
    </submittedName>
</protein>
<dbReference type="EMBL" id="PGCI01000645">
    <property type="protein sequence ID" value="PLW23026.1"/>
    <property type="molecule type" value="Genomic_DNA"/>
</dbReference>